<accession>K2JI33</accession>
<feature type="coiled-coil region" evidence="1">
    <location>
        <begin position="7"/>
        <end position="34"/>
    </location>
</feature>
<reference evidence="2 3" key="1">
    <citation type="journal article" date="2012" name="J. Bacteriol.">
        <title>Genome Sequence of Oceanibaculum indicum Type Strain P24.</title>
        <authorList>
            <person name="Lai Q."/>
            <person name="Shao Z."/>
        </authorList>
    </citation>
    <scope>NUCLEOTIDE SEQUENCE [LARGE SCALE GENOMIC DNA]</scope>
    <source>
        <strain evidence="2 3">P24</strain>
    </source>
</reference>
<dbReference type="Proteomes" id="UP000006746">
    <property type="component" value="Unassembled WGS sequence"/>
</dbReference>
<name>K2JI33_9PROT</name>
<evidence type="ECO:0000313" key="3">
    <source>
        <dbReference type="Proteomes" id="UP000006746"/>
    </source>
</evidence>
<feature type="non-terminal residue" evidence="2">
    <location>
        <position position="61"/>
    </location>
</feature>
<keyword evidence="3" id="KW-1185">Reference proteome</keyword>
<proteinExistence type="predicted"/>
<dbReference type="EMBL" id="AMRL01000014">
    <property type="protein sequence ID" value="EKE74863.1"/>
    <property type="molecule type" value="Genomic_DNA"/>
</dbReference>
<protein>
    <submittedName>
        <fullName evidence="2">Uncharacterized protein</fullName>
    </submittedName>
</protein>
<evidence type="ECO:0000256" key="1">
    <source>
        <dbReference type="SAM" id="Coils"/>
    </source>
</evidence>
<organism evidence="2 3">
    <name type="scientific">Oceanibaculum indicum P24</name>
    <dbReference type="NCBI Taxonomy" id="1207063"/>
    <lineage>
        <taxon>Bacteria</taxon>
        <taxon>Pseudomonadati</taxon>
        <taxon>Pseudomonadota</taxon>
        <taxon>Alphaproteobacteria</taxon>
        <taxon>Rhodospirillales</taxon>
        <taxon>Oceanibaculaceae</taxon>
        <taxon>Oceanibaculum</taxon>
    </lineage>
</organism>
<dbReference type="RefSeq" id="WP_008944997.1">
    <property type="nucleotide sequence ID" value="NZ_AMRL01000014.1"/>
</dbReference>
<sequence>MTETDDVEALQTALAETRAALVEAESRIATLALETAFRAAAHAAGLKPDAVAEALALAAAG</sequence>
<dbReference type="AlphaFoldDB" id="K2JI33"/>
<gene>
    <name evidence="2" type="ORF">P24_11957</name>
</gene>
<evidence type="ECO:0000313" key="2">
    <source>
        <dbReference type="EMBL" id="EKE74863.1"/>
    </source>
</evidence>
<comment type="caution">
    <text evidence="2">The sequence shown here is derived from an EMBL/GenBank/DDBJ whole genome shotgun (WGS) entry which is preliminary data.</text>
</comment>
<keyword evidence="1" id="KW-0175">Coiled coil</keyword>